<dbReference type="PANTHER" id="PTHR42916">
    <property type="entry name" value="2-SUCCINYL-5-ENOLPYRUVYL-6-HYDROXY-3-CYCLOHEXENE-1-CARBOXYLATE SYNTHASE"/>
    <property type="match status" value="1"/>
</dbReference>
<dbReference type="GO" id="GO:0070204">
    <property type="term" value="F:2-succinyl-5-enolpyruvyl-6-hydroxy-3-cyclohexene-1-carboxylic-acid synthase activity"/>
    <property type="evidence" value="ECO:0007669"/>
    <property type="project" value="UniProtKB-EC"/>
</dbReference>
<name>A0ABM9NTB2_9FLAO</name>
<comment type="pathway">
    <text evidence="6">Quinol/quinone metabolism; menaquinone biosynthesis.</text>
</comment>
<keyword evidence="1 6" id="KW-0808">Transferase</keyword>
<dbReference type="Pfam" id="PF16582">
    <property type="entry name" value="TPP_enzyme_M_2"/>
    <property type="match status" value="1"/>
</dbReference>
<comment type="subunit">
    <text evidence="6">Homodimer.</text>
</comment>
<protein>
    <recommendedName>
        <fullName evidence="6">2-succinyl-5-enolpyruvyl-6-hydroxy-3-cyclohexene-1-carboxylate synthase</fullName>
        <shortName evidence="6">SEPHCHC synthase</shortName>
        <ecNumber evidence="6">2.2.1.9</ecNumber>
    </recommendedName>
    <alternativeName>
        <fullName evidence="6">Menaquinone biosynthesis protein MenD</fullName>
    </alternativeName>
</protein>
<evidence type="ECO:0000256" key="1">
    <source>
        <dbReference type="ARBA" id="ARBA00022679"/>
    </source>
</evidence>
<dbReference type="InterPro" id="IPR012001">
    <property type="entry name" value="Thiamin_PyroP_enz_TPP-bd_dom"/>
</dbReference>
<keyword evidence="3 6" id="KW-0460">Magnesium</keyword>
<evidence type="ECO:0000313" key="10">
    <source>
        <dbReference type="Proteomes" id="UP001497514"/>
    </source>
</evidence>
<sequence length="573" mass="64939">MKKMYPKKELAQLVISACHQFNIDTVIISPGSRNAPLTIGLSNHPNIETLSVVDERCAAFFALGIAQQKRKPVAMICSSGSALLNYYPAIAEAFYSNIPLVVISADRPKHLIDIGDGQTIRQENVFENHVLFSANLTESTNKSGNQFIQNKTLVSKALQIAISKKAPIHINVPFDEPLYETVDELKTVDFSDNLDENHKNHEKNAKNYQKLLEIWNTSSKKIILVGSHFPDDELQVVLSNLADNQSVLVFTETTSNLYHSKFINSIDKLIIPLNEADFLALRPAVLITLGGMVISKKIKQFLRKYTPKHHWHIDEFKPMDTYQCLSEFVQEKPVHFLRKLANQQENKVSELAEISNIYQQKWLVKKQERHQKHQQYLANCEYSDLKVFETVLKVIPSNSQLQISNSSIIRYSQLFDTNKTLQIFCNRGTSGIDGSTSTAIGAGFATKNIKKTTFITGDLSFFYDSNALWNTNIPTDFRIIIINNAGGGIFRFIPGPSTTNATNYFETPHHLTAEHLAKMYDFEYTAISNLEELTAELNGLNDFYAESEKPKIMEVFTPKEINDVVLKNYFKNL</sequence>
<evidence type="ECO:0000313" key="9">
    <source>
        <dbReference type="EMBL" id="CAL2078092.1"/>
    </source>
</evidence>
<dbReference type="CDD" id="cd02009">
    <property type="entry name" value="TPP_SHCHC_synthase"/>
    <property type="match status" value="1"/>
</dbReference>
<gene>
    <name evidence="6 9" type="primary">menD</name>
    <name evidence="9" type="ORF">TD3509T_0597</name>
</gene>
<comment type="cofactor">
    <cofactor evidence="6">
        <name>thiamine diphosphate</name>
        <dbReference type="ChEBI" id="CHEBI:58937"/>
    </cofactor>
    <text evidence="6">Binds 1 thiamine pyrophosphate per subunit.</text>
</comment>
<dbReference type="InterPro" id="IPR032264">
    <property type="entry name" value="MenD_middle"/>
</dbReference>
<keyword evidence="6" id="KW-0474">Menaquinone biosynthesis</keyword>
<dbReference type="Pfam" id="PF02776">
    <property type="entry name" value="TPP_enzyme_N"/>
    <property type="match status" value="1"/>
</dbReference>
<dbReference type="Proteomes" id="UP001497514">
    <property type="component" value="Chromosome"/>
</dbReference>
<evidence type="ECO:0000256" key="3">
    <source>
        <dbReference type="ARBA" id="ARBA00022842"/>
    </source>
</evidence>
<keyword evidence="10" id="KW-1185">Reference proteome</keyword>
<keyword evidence="4 6" id="KW-0786">Thiamine pyrophosphate</keyword>
<evidence type="ECO:0000259" key="8">
    <source>
        <dbReference type="Pfam" id="PF16582"/>
    </source>
</evidence>
<comment type="similarity">
    <text evidence="6">Belongs to the TPP enzyme family. MenD subfamily.</text>
</comment>
<dbReference type="CDD" id="cd07037">
    <property type="entry name" value="TPP_PYR_MenD"/>
    <property type="match status" value="1"/>
</dbReference>
<dbReference type="PANTHER" id="PTHR42916:SF1">
    <property type="entry name" value="PROTEIN PHYLLO, CHLOROPLASTIC"/>
    <property type="match status" value="1"/>
</dbReference>
<feature type="domain" description="Menaquinone biosynthesis protein MenD middle" evidence="8">
    <location>
        <begin position="207"/>
        <end position="401"/>
    </location>
</feature>
<proteinExistence type="inferred from homology"/>
<evidence type="ECO:0000256" key="4">
    <source>
        <dbReference type="ARBA" id="ARBA00023052"/>
    </source>
</evidence>
<dbReference type="Gene3D" id="3.40.50.970">
    <property type="match status" value="2"/>
</dbReference>
<feature type="domain" description="Thiamine pyrophosphate enzyme N-terminal TPP-binding" evidence="7">
    <location>
        <begin position="9"/>
        <end position="118"/>
    </location>
</feature>
<comment type="pathway">
    <text evidence="6">Quinol/quinone metabolism; 1,4-dihydroxy-2-naphthoate biosynthesis; 1,4-dihydroxy-2-naphthoate from chorismate: step 2/7.</text>
</comment>
<dbReference type="NCBIfam" id="TIGR00173">
    <property type="entry name" value="menD"/>
    <property type="match status" value="1"/>
</dbReference>
<dbReference type="InterPro" id="IPR004433">
    <property type="entry name" value="MenaQ_synth_MenD"/>
</dbReference>
<evidence type="ECO:0000259" key="7">
    <source>
        <dbReference type="Pfam" id="PF02776"/>
    </source>
</evidence>
<dbReference type="PIRSF" id="PIRSF004983">
    <property type="entry name" value="MenD"/>
    <property type="match status" value="1"/>
</dbReference>
<dbReference type="Gene3D" id="3.40.50.1220">
    <property type="entry name" value="TPP-binding domain"/>
    <property type="match status" value="1"/>
</dbReference>
<comment type="cofactor">
    <cofactor evidence="6">
        <name>Mg(2+)</name>
        <dbReference type="ChEBI" id="CHEBI:18420"/>
    </cofactor>
    <cofactor evidence="6">
        <name>Mn(2+)</name>
        <dbReference type="ChEBI" id="CHEBI:29035"/>
    </cofactor>
</comment>
<accession>A0ABM9NTB2</accession>
<evidence type="ECO:0000256" key="2">
    <source>
        <dbReference type="ARBA" id="ARBA00022723"/>
    </source>
</evidence>
<dbReference type="InterPro" id="IPR029061">
    <property type="entry name" value="THDP-binding"/>
</dbReference>
<comment type="catalytic activity">
    <reaction evidence="6">
        <text>isochorismate + 2-oxoglutarate + H(+) = 5-enolpyruvoyl-6-hydroxy-2-succinyl-cyclohex-3-ene-1-carboxylate + CO2</text>
        <dbReference type="Rhea" id="RHEA:25593"/>
        <dbReference type="ChEBI" id="CHEBI:15378"/>
        <dbReference type="ChEBI" id="CHEBI:16526"/>
        <dbReference type="ChEBI" id="CHEBI:16810"/>
        <dbReference type="ChEBI" id="CHEBI:29780"/>
        <dbReference type="ChEBI" id="CHEBI:58818"/>
        <dbReference type="EC" id="2.2.1.9"/>
    </reaction>
</comment>
<comment type="function">
    <text evidence="6">Catalyzes the thiamine diphosphate-dependent decarboxylation of 2-oxoglutarate and the subsequent addition of the resulting succinic semialdehyde-thiamine pyrophosphate anion to isochorismate to yield 2-succinyl-5-enolpyruvyl-6-hydroxy-3-cyclohexene-1-carboxylate (SEPHCHC).</text>
</comment>
<dbReference type="EMBL" id="OZ038524">
    <property type="protein sequence ID" value="CAL2078092.1"/>
    <property type="molecule type" value="Genomic_DNA"/>
</dbReference>
<dbReference type="SUPFAM" id="SSF52518">
    <property type="entry name" value="Thiamin diphosphate-binding fold (THDP-binding)"/>
    <property type="match status" value="2"/>
</dbReference>
<evidence type="ECO:0000256" key="6">
    <source>
        <dbReference type="HAMAP-Rule" id="MF_01659"/>
    </source>
</evidence>
<evidence type="ECO:0000256" key="5">
    <source>
        <dbReference type="ARBA" id="ARBA00023211"/>
    </source>
</evidence>
<dbReference type="HAMAP" id="MF_01659">
    <property type="entry name" value="MenD"/>
    <property type="match status" value="1"/>
</dbReference>
<reference evidence="9 10" key="1">
    <citation type="submission" date="2024-05" db="EMBL/GenBank/DDBJ databases">
        <authorList>
            <person name="Duchaud E."/>
        </authorList>
    </citation>
    <scope>NUCLEOTIDE SEQUENCE [LARGE SCALE GENOMIC DNA]</scope>
    <source>
        <strain evidence="9">Ena-SAMPLE-TAB-13-05-2024-13:56:06:370-140309</strain>
    </source>
</reference>
<keyword evidence="5 6" id="KW-0464">Manganese</keyword>
<dbReference type="EC" id="2.2.1.9" evidence="6"/>
<organism evidence="9 10">
    <name type="scientific">Tenacibaculum dicentrarchi</name>
    <dbReference type="NCBI Taxonomy" id="669041"/>
    <lineage>
        <taxon>Bacteria</taxon>
        <taxon>Pseudomonadati</taxon>
        <taxon>Bacteroidota</taxon>
        <taxon>Flavobacteriia</taxon>
        <taxon>Flavobacteriales</taxon>
        <taxon>Flavobacteriaceae</taxon>
        <taxon>Tenacibaculum</taxon>
    </lineage>
</organism>
<keyword evidence="2 6" id="KW-0479">Metal-binding</keyword>